<feature type="transmembrane region" description="Helical" evidence="7">
    <location>
        <begin position="136"/>
        <end position="158"/>
    </location>
</feature>
<evidence type="ECO:0000256" key="6">
    <source>
        <dbReference type="ARBA" id="ARBA00023136"/>
    </source>
</evidence>
<name>A0A1K2HY32_9HYPH</name>
<keyword evidence="7" id="KW-0997">Cell inner membrane</keyword>
<gene>
    <name evidence="9" type="ORF">SAMN02983003_2199</name>
</gene>
<comment type="similarity">
    <text evidence="7">Belongs to the TRAP transporter small permease family.</text>
</comment>
<dbReference type="AlphaFoldDB" id="A0A1K2HY32"/>
<dbReference type="Proteomes" id="UP000183447">
    <property type="component" value="Unassembled WGS sequence"/>
</dbReference>
<keyword evidence="6 7" id="KW-0472">Membrane</keyword>
<comment type="subcellular location">
    <subcellularLocation>
        <location evidence="7">Cell inner membrane</location>
        <topology evidence="7">Multi-pass membrane protein</topology>
    </subcellularLocation>
    <subcellularLocation>
        <location evidence="1">Cell membrane</location>
        <topology evidence="1">Multi-pass membrane protein</topology>
    </subcellularLocation>
</comment>
<dbReference type="GO" id="GO:0005886">
    <property type="term" value="C:plasma membrane"/>
    <property type="evidence" value="ECO:0007669"/>
    <property type="project" value="UniProtKB-SubCell"/>
</dbReference>
<dbReference type="EMBL" id="FPKU01000002">
    <property type="protein sequence ID" value="SFZ84761.1"/>
    <property type="molecule type" value="Genomic_DNA"/>
</dbReference>
<sequence length="178" mass="19838">MDNTMPGRLVGGLARWVAIAGGVILIVITATTVISIIGRGLIFAGLKPIPGDYELVEAGVFFAVFSFMPWCQYVRGHADVNIVTNFMSRRANAFIDIMANLLMLGAAVFLAWRHWLGMLDKQRYMETTFILRIPLWWIYASGMVGAITFIIVSAYCVARATHEFRHPEARPQMMGASH</sequence>
<keyword evidence="2 7" id="KW-0813">Transport</keyword>
<dbReference type="Pfam" id="PF04290">
    <property type="entry name" value="DctQ"/>
    <property type="match status" value="1"/>
</dbReference>
<keyword evidence="10" id="KW-1185">Reference proteome</keyword>
<keyword evidence="4 7" id="KW-0812">Transmembrane</keyword>
<keyword evidence="5 7" id="KW-1133">Transmembrane helix</keyword>
<evidence type="ECO:0000256" key="5">
    <source>
        <dbReference type="ARBA" id="ARBA00022989"/>
    </source>
</evidence>
<keyword evidence="3" id="KW-1003">Cell membrane</keyword>
<evidence type="ECO:0000256" key="1">
    <source>
        <dbReference type="ARBA" id="ARBA00004651"/>
    </source>
</evidence>
<evidence type="ECO:0000256" key="3">
    <source>
        <dbReference type="ARBA" id="ARBA00022475"/>
    </source>
</evidence>
<feature type="domain" description="Tripartite ATP-independent periplasmic transporters DctQ component" evidence="8">
    <location>
        <begin position="29"/>
        <end position="159"/>
    </location>
</feature>
<evidence type="ECO:0000256" key="2">
    <source>
        <dbReference type="ARBA" id="ARBA00022448"/>
    </source>
</evidence>
<dbReference type="GO" id="GO:0022857">
    <property type="term" value="F:transmembrane transporter activity"/>
    <property type="evidence" value="ECO:0007669"/>
    <property type="project" value="UniProtKB-UniRule"/>
</dbReference>
<feature type="transmembrane region" description="Helical" evidence="7">
    <location>
        <begin position="97"/>
        <end position="116"/>
    </location>
</feature>
<feature type="transmembrane region" description="Helical" evidence="7">
    <location>
        <begin position="12"/>
        <end position="38"/>
    </location>
</feature>
<dbReference type="STRING" id="665118.SAMN02983003_2199"/>
<organism evidence="9 10">
    <name type="scientific">Devosia enhydra</name>
    <dbReference type="NCBI Taxonomy" id="665118"/>
    <lineage>
        <taxon>Bacteria</taxon>
        <taxon>Pseudomonadati</taxon>
        <taxon>Pseudomonadota</taxon>
        <taxon>Alphaproteobacteria</taxon>
        <taxon>Hyphomicrobiales</taxon>
        <taxon>Devosiaceae</taxon>
        <taxon>Devosia</taxon>
    </lineage>
</organism>
<evidence type="ECO:0000256" key="4">
    <source>
        <dbReference type="ARBA" id="ARBA00022692"/>
    </source>
</evidence>
<evidence type="ECO:0000259" key="8">
    <source>
        <dbReference type="Pfam" id="PF04290"/>
    </source>
</evidence>
<evidence type="ECO:0000313" key="9">
    <source>
        <dbReference type="EMBL" id="SFZ84761.1"/>
    </source>
</evidence>
<reference evidence="9 10" key="1">
    <citation type="submission" date="2016-11" db="EMBL/GenBank/DDBJ databases">
        <authorList>
            <person name="Jaros S."/>
            <person name="Januszkiewicz K."/>
            <person name="Wedrychowicz H."/>
        </authorList>
    </citation>
    <scope>NUCLEOTIDE SEQUENCE [LARGE SCALE GENOMIC DNA]</scope>
    <source>
        <strain evidence="9 10">ATCC 23634</strain>
    </source>
</reference>
<dbReference type="OrthoDB" id="6183232at2"/>
<evidence type="ECO:0000256" key="7">
    <source>
        <dbReference type="RuleBase" id="RU369079"/>
    </source>
</evidence>
<accession>A0A1K2HY32</accession>
<comment type="function">
    <text evidence="7">Part of the tripartite ATP-independent periplasmic (TRAP) transport system.</text>
</comment>
<dbReference type="InterPro" id="IPR055348">
    <property type="entry name" value="DctQ"/>
</dbReference>
<evidence type="ECO:0000313" key="10">
    <source>
        <dbReference type="Proteomes" id="UP000183447"/>
    </source>
</evidence>
<protein>
    <recommendedName>
        <fullName evidence="7">TRAP transporter small permease protein</fullName>
    </recommendedName>
</protein>
<comment type="subunit">
    <text evidence="7">The complex comprises the extracytoplasmic solute receptor protein and the two transmembrane proteins.</text>
</comment>
<proteinExistence type="inferred from homology"/>
<feature type="transmembrane region" description="Helical" evidence="7">
    <location>
        <begin position="58"/>
        <end position="76"/>
    </location>
</feature>